<dbReference type="GO" id="GO:0004385">
    <property type="term" value="F:GMP kinase activity"/>
    <property type="evidence" value="ECO:0007669"/>
    <property type="project" value="UniProtKB-UniRule"/>
</dbReference>
<reference evidence="13" key="1">
    <citation type="submission" date="2018-04" db="EMBL/GenBank/DDBJ databases">
        <authorList>
            <person name="Cornet L."/>
        </authorList>
    </citation>
    <scope>NUCLEOTIDE SEQUENCE [LARGE SCALE GENOMIC DNA]</scope>
</reference>
<evidence type="ECO:0000256" key="10">
    <source>
        <dbReference type="SAM" id="MobiDB-lite"/>
    </source>
</evidence>
<dbReference type="Gene3D" id="3.30.63.10">
    <property type="entry name" value="Guanylate Kinase phosphate binding domain"/>
    <property type="match status" value="1"/>
</dbReference>
<dbReference type="InterPro" id="IPR027417">
    <property type="entry name" value="P-loop_NTPase"/>
</dbReference>
<dbReference type="SMART" id="SM00072">
    <property type="entry name" value="GuKc"/>
    <property type="match status" value="1"/>
</dbReference>
<evidence type="ECO:0000256" key="4">
    <source>
        <dbReference type="ARBA" id="ARBA00022679"/>
    </source>
</evidence>
<keyword evidence="6 9" id="KW-0418">Kinase</keyword>
<keyword evidence="5 9" id="KW-0547">Nucleotide-binding</keyword>
<feature type="binding site" evidence="9">
    <location>
        <begin position="36"/>
        <end position="43"/>
    </location>
    <ligand>
        <name>ATP</name>
        <dbReference type="ChEBI" id="CHEBI:30616"/>
    </ligand>
</feature>
<dbReference type="HAMAP" id="MF_00328">
    <property type="entry name" value="Guanylate_kinase"/>
    <property type="match status" value="1"/>
</dbReference>
<dbReference type="PANTHER" id="PTHR23117:SF13">
    <property type="entry name" value="GUANYLATE KINASE"/>
    <property type="match status" value="1"/>
</dbReference>
<dbReference type="CDD" id="cd00071">
    <property type="entry name" value="GMPK"/>
    <property type="match status" value="1"/>
</dbReference>
<keyword evidence="9" id="KW-0963">Cytoplasm</keyword>
<evidence type="ECO:0000313" key="12">
    <source>
        <dbReference type="EMBL" id="PZO20686.1"/>
    </source>
</evidence>
<dbReference type="AlphaFoldDB" id="A0A2W4UHB2"/>
<comment type="function">
    <text evidence="9">Essential for recycling GMP and indirectly, cGMP.</text>
</comment>
<proteinExistence type="inferred from homology"/>
<accession>A0A2W4UHB2</accession>
<dbReference type="PROSITE" id="PS50052">
    <property type="entry name" value="GUANYLATE_KINASE_2"/>
    <property type="match status" value="1"/>
</dbReference>
<comment type="catalytic activity">
    <reaction evidence="9">
        <text>GMP + ATP = GDP + ADP</text>
        <dbReference type="Rhea" id="RHEA:20780"/>
        <dbReference type="ChEBI" id="CHEBI:30616"/>
        <dbReference type="ChEBI" id="CHEBI:58115"/>
        <dbReference type="ChEBI" id="CHEBI:58189"/>
        <dbReference type="ChEBI" id="CHEBI:456216"/>
        <dbReference type="EC" id="2.7.4.8"/>
    </reaction>
</comment>
<dbReference type="InterPro" id="IPR020590">
    <property type="entry name" value="Guanylate_kinase_CS"/>
</dbReference>
<dbReference type="InterPro" id="IPR008144">
    <property type="entry name" value="Guanylate_kin-like_dom"/>
</dbReference>
<dbReference type="GO" id="GO:0005524">
    <property type="term" value="F:ATP binding"/>
    <property type="evidence" value="ECO:0007669"/>
    <property type="project" value="UniProtKB-UniRule"/>
</dbReference>
<evidence type="ECO:0000256" key="7">
    <source>
        <dbReference type="ARBA" id="ARBA00022840"/>
    </source>
</evidence>
<evidence type="ECO:0000256" key="1">
    <source>
        <dbReference type="ARBA" id="ARBA00005790"/>
    </source>
</evidence>
<dbReference type="Pfam" id="PF00625">
    <property type="entry name" value="Guanylate_kin"/>
    <property type="match status" value="1"/>
</dbReference>
<dbReference type="PROSITE" id="PS00856">
    <property type="entry name" value="GUANYLATE_KINASE_1"/>
    <property type="match status" value="1"/>
</dbReference>
<organism evidence="12 13">
    <name type="scientific">Leptolyngbya foveolarum</name>
    <dbReference type="NCBI Taxonomy" id="47253"/>
    <lineage>
        <taxon>Bacteria</taxon>
        <taxon>Bacillati</taxon>
        <taxon>Cyanobacteriota</taxon>
        <taxon>Cyanophyceae</taxon>
        <taxon>Leptolyngbyales</taxon>
        <taxon>Leptolyngbyaceae</taxon>
        <taxon>Leptolyngbya group</taxon>
        <taxon>Leptolyngbya</taxon>
    </lineage>
</organism>
<dbReference type="PANTHER" id="PTHR23117">
    <property type="entry name" value="GUANYLATE KINASE-RELATED"/>
    <property type="match status" value="1"/>
</dbReference>
<evidence type="ECO:0000256" key="6">
    <source>
        <dbReference type="ARBA" id="ARBA00022777"/>
    </source>
</evidence>
<dbReference type="NCBIfam" id="TIGR03263">
    <property type="entry name" value="guanyl_kin"/>
    <property type="match status" value="1"/>
</dbReference>
<dbReference type="Proteomes" id="UP000249354">
    <property type="component" value="Unassembled WGS sequence"/>
</dbReference>
<evidence type="ECO:0000256" key="3">
    <source>
        <dbReference type="ARBA" id="ARBA00016296"/>
    </source>
</evidence>
<evidence type="ECO:0000259" key="11">
    <source>
        <dbReference type="PROSITE" id="PS50052"/>
    </source>
</evidence>
<feature type="domain" description="Guanylate kinase-like" evidence="11">
    <location>
        <begin position="29"/>
        <end position="207"/>
    </location>
</feature>
<comment type="subcellular location">
    <subcellularLocation>
        <location evidence="9">Cytoplasm</location>
    </subcellularLocation>
</comment>
<dbReference type="EC" id="2.7.4.8" evidence="2 9"/>
<keyword evidence="7 9" id="KW-0067">ATP-binding</keyword>
<keyword evidence="4 9" id="KW-0808">Transferase</keyword>
<dbReference type="InterPro" id="IPR008145">
    <property type="entry name" value="GK/Ca_channel_bsu"/>
</dbReference>
<reference evidence="12 13" key="2">
    <citation type="submission" date="2018-06" db="EMBL/GenBank/DDBJ databases">
        <title>Metagenomic assembly of (sub)arctic Cyanobacteria and their associated microbiome from non-axenic cultures.</title>
        <authorList>
            <person name="Baurain D."/>
        </authorList>
    </citation>
    <scope>NUCLEOTIDE SEQUENCE [LARGE SCALE GENOMIC DNA]</scope>
    <source>
        <strain evidence="12">ULC129bin1</strain>
    </source>
</reference>
<evidence type="ECO:0000313" key="13">
    <source>
        <dbReference type="Proteomes" id="UP000249354"/>
    </source>
</evidence>
<evidence type="ECO:0000256" key="9">
    <source>
        <dbReference type="HAMAP-Rule" id="MF_00328"/>
    </source>
</evidence>
<evidence type="ECO:0000256" key="2">
    <source>
        <dbReference type="ARBA" id="ARBA00012961"/>
    </source>
</evidence>
<feature type="compositionally biased region" description="Basic residues" evidence="10">
    <location>
        <begin position="1"/>
        <end position="11"/>
    </location>
</feature>
<dbReference type="FunFam" id="3.30.63.10:FF:000002">
    <property type="entry name" value="Guanylate kinase 1"/>
    <property type="match status" value="1"/>
</dbReference>
<gene>
    <name evidence="9" type="primary">gmk</name>
    <name evidence="12" type="ORF">DCF25_06180</name>
</gene>
<name>A0A2W4UHB2_9CYAN</name>
<feature type="region of interest" description="Disordered" evidence="10">
    <location>
        <begin position="1"/>
        <end position="20"/>
    </location>
</feature>
<dbReference type="InterPro" id="IPR017665">
    <property type="entry name" value="Guanylate_kinase"/>
</dbReference>
<evidence type="ECO:0000256" key="8">
    <source>
        <dbReference type="ARBA" id="ARBA00030128"/>
    </source>
</evidence>
<dbReference type="SUPFAM" id="SSF52540">
    <property type="entry name" value="P-loop containing nucleoside triphosphate hydrolases"/>
    <property type="match status" value="1"/>
</dbReference>
<dbReference type="EMBL" id="QBMC01000027">
    <property type="protein sequence ID" value="PZO20686.1"/>
    <property type="molecule type" value="Genomic_DNA"/>
</dbReference>
<dbReference type="Gene3D" id="3.40.50.300">
    <property type="entry name" value="P-loop containing nucleotide triphosphate hydrolases"/>
    <property type="match status" value="1"/>
</dbReference>
<comment type="caution">
    <text evidence="12">The sequence shown here is derived from an EMBL/GenBank/DDBJ whole genome shotgun (WGS) entry which is preliminary data.</text>
</comment>
<comment type="similarity">
    <text evidence="1 9">Belongs to the guanylate kinase family.</text>
</comment>
<protein>
    <recommendedName>
        <fullName evidence="3 9">Guanylate kinase</fullName>
        <ecNumber evidence="2 9">2.7.4.8</ecNumber>
    </recommendedName>
    <alternativeName>
        <fullName evidence="8 9">GMP kinase</fullName>
    </alternativeName>
</protein>
<evidence type="ECO:0000256" key="5">
    <source>
        <dbReference type="ARBA" id="ARBA00022741"/>
    </source>
</evidence>
<dbReference type="GO" id="GO:0005829">
    <property type="term" value="C:cytosol"/>
    <property type="evidence" value="ECO:0007669"/>
    <property type="project" value="TreeGrafter"/>
</dbReference>
<sequence length="210" mass="22820">MVTISRSKHPLATKNIHPPGNLPTLTQQAQLIVLAGPSGVGKGTLLARLLQAHPQLGVSVSVTTRQPRAGEVEGEQYFFVSRDRFSEMVEANELLEWAEFAGNCYGTPKASIEAALEKGQSVVLEIELQGARQVRKSFPASKQVFVLPPSEAALEKRIRSRGQDSEAAITKRLAQAKVELAAADEFDLKIVNDDFEQAIADLEAAVFDAR</sequence>